<dbReference type="GO" id="GO:0008206">
    <property type="term" value="P:bile acid metabolic process"/>
    <property type="evidence" value="ECO:0007669"/>
    <property type="project" value="UniProtKB-ARBA"/>
</dbReference>
<dbReference type="PANTHER" id="PTHR42760:SF133">
    <property type="entry name" value="3-OXOACYL-[ACYL-CARRIER-PROTEIN] REDUCTASE"/>
    <property type="match status" value="1"/>
</dbReference>
<dbReference type="Gene3D" id="3.40.50.720">
    <property type="entry name" value="NAD(P)-binding Rossmann-like Domain"/>
    <property type="match status" value="1"/>
</dbReference>
<dbReference type="PRINTS" id="PR00080">
    <property type="entry name" value="SDRFAMILY"/>
</dbReference>
<organism evidence="3 4">
    <name type="scientific">Neomoorella glycerini</name>
    <dbReference type="NCBI Taxonomy" id="55779"/>
    <lineage>
        <taxon>Bacteria</taxon>
        <taxon>Bacillati</taxon>
        <taxon>Bacillota</taxon>
        <taxon>Clostridia</taxon>
        <taxon>Neomoorellales</taxon>
        <taxon>Neomoorellaceae</taxon>
        <taxon>Neomoorella</taxon>
    </lineage>
</organism>
<protein>
    <submittedName>
        <fullName evidence="3">3-oxoacyl-[acyl-carrier-protein] reductase FabG</fullName>
        <ecNumber evidence="3">1.1.1.100</ecNumber>
    </submittedName>
</protein>
<dbReference type="Pfam" id="PF13561">
    <property type="entry name" value="adh_short_C2"/>
    <property type="match status" value="1"/>
</dbReference>
<comment type="similarity">
    <text evidence="1">Belongs to the short-chain dehydrogenases/reductases (SDR) family.</text>
</comment>
<dbReference type="SUPFAM" id="SSF51735">
    <property type="entry name" value="NAD(P)-binding Rossmann-fold domains"/>
    <property type="match status" value="1"/>
</dbReference>
<dbReference type="InterPro" id="IPR036291">
    <property type="entry name" value="NAD(P)-bd_dom_sf"/>
</dbReference>
<dbReference type="FunFam" id="3.40.50.720:FF:000084">
    <property type="entry name" value="Short-chain dehydrogenase reductase"/>
    <property type="match status" value="1"/>
</dbReference>
<reference evidence="3 4" key="1">
    <citation type="submission" date="2019-11" db="EMBL/GenBank/DDBJ databases">
        <title>Genome sequence of Moorella glycerini DSM11254.</title>
        <authorList>
            <person name="Poehlein A."/>
            <person name="Boeer T."/>
            <person name="Daniel R."/>
        </authorList>
    </citation>
    <scope>NUCLEOTIDE SEQUENCE [LARGE SCALE GENOMIC DNA]</scope>
    <source>
        <strain evidence="3 4">DSM 11254</strain>
    </source>
</reference>
<dbReference type="CDD" id="cd05233">
    <property type="entry name" value="SDR_c"/>
    <property type="match status" value="1"/>
</dbReference>
<dbReference type="OrthoDB" id="9803333at2"/>
<dbReference type="InterPro" id="IPR002347">
    <property type="entry name" value="SDR_fam"/>
</dbReference>
<evidence type="ECO:0000256" key="1">
    <source>
        <dbReference type="ARBA" id="ARBA00006484"/>
    </source>
</evidence>
<dbReference type="RefSeq" id="WP_156273741.1">
    <property type="nucleotide sequence ID" value="NZ_CP046244.1"/>
</dbReference>
<sequence length="255" mass="27676">MFNGLLDLGIEGKVAVITGAGRGVGRATARVFAAAGAKVVAVDIDADELNNTMSQLPNNPDLHLRLVKDLSQVEECEDVVKVTESTYGRLDILVNIAAIILRIPLDQVDEASWQRTHDVNLKSQFFLARAAAEVMKKAKYGRIINFSSQGAHTGGFDNSIVYNTFKGAVLTLTRGLARQYAADGICVNTIAPGPINTRMMANLPPERLQEFLNLVPLKRMAEPEEIALCALFLASKWASYITGAVLDVNGGLYMR</sequence>
<dbReference type="GO" id="GO:0004316">
    <property type="term" value="F:3-oxoacyl-[acyl-carrier-protein] reductase (NADPH) activity"/>
    <property type="evidence" value="ECO:0007669"/>
    <property type="project" value="UniProtKB-EC"/>
</dbReference>
<evidence type="ECO:0000256" key="2">
    <source>
        <dbReference type="ARBA" id="ARBA00023002"/>
    </source>
</evidence>
<gene>
    <name evidence="3" type="primary">fabG_2</name>
    <name evidence="3" type="ORF">MGLY_21690</name>
</gene>
<dbReference type="EMBL" id="CP046244">
    <property type="protein sequence ID" value="QGP92779.1"/>
    <property type="molecule type" value="Genomic_DNA"/>
</dbReference>
<proteinExistence type="inferred from homology"/>
<accession>A0A6I5ZST8</accession>
<evidence type="ECO:0000313" key="3">
    <source>
        <dbReference type="EMBL" id="QGP92779.1"/>
    </source>
</evidence>
<dbReference type="AlphaFoldDB" id="A0A6I5ZST8"/>
<evidence type="ECO:0000313" key="4">
    <source>
        <dbReference type="Proteomes" id="UP000425916"/>
    </source>
</evidence>
<dbReference type="PRINTS" id="PR00081">
    <property type="entry name" value="GDHRDH"/>
</dbReference>
<keyword evidence="2 3" id="KW-0560">Oxidoreductase</keyword>
<dbReference type="Proteomes" id="UP000425916">
    <property type="component" value="Chromosome"/>
</dbReference>
<dbReference type="PANTHER" id="PTHR42760">
    <property type="entry name" value="SHORT-CHAIN DEHYDROGENASES/REDUCTASES FAMILY MEMBER"/>
    <property type="match status" value="1"/>
</dbReference>
<name>A0A6I5ZST8_9FIRM</name>
<keyword evidence="4" id="KW-1185">Reference proteome</keyword>
<dbReference type="EC" id="1.1.1.100" evidence="3"/>